<feature type="transmembrane region" description="Helical" evidence="7">
    <location>
        <begin position="155"/>
        <end position="174"/>
    </location>
</feature>
<keyword evidence="4 7" id="KW-0812">Transmembrane</keyword>
<evidence type="ECO:0000256" key="6">
    <source>
        <dbReference type="ARBA" id="ARBA00023136"/>
    </source>
</evidence>
<keyword evidence="3" id="KW-1003">Cell membrane</keyword>
<feature type="transmembrane region" description="Helical" evidence="7">
    <location>
        <begin position="50"/>
        <end position="73"/>
    </location>
</feature>
<dbReference type="PATRIC" id="fig|49338.4.peg.4521"/>
<dbReference type="EMBL" id="LK996017">
    <property type="protein sequence ID" value="CDX04083.1"/>
    <property type="molecule type" value="Genomic_DNA"/>
</dbReference>
<dbReference type="InterPro" id="IPR052049">
    <property type="entry name" value="Electron_transfer_protein"/>
</dbReference>
<feature type="transmembrane region" description="Helical" evidence="7">
    <location>
        <begin position="355"/>
        <end position="372"/>
    </location>
</feature>
<comment type="similarity">
    <text evidence="2">Belongs to the NrfD family.</text>
</comment>
<feature type="transmembrane region" description="Helical" evidence="7">
    <location>
        <begin position="231"/>
        <end position="249"/>
    </location>
</feature>
<evidence type="ECO:0000256" key="3">
    <source>
        <dbReference type="ARBA" id="ARBA00022475"/>
    </source>
</evidence>
<evidence type="ECO:0000256" key="5">
    <source>
        <dbReference type="ARBA" id="ARBA00022989"/>
    </source>
</evidence>
<evidence type="ECO:0000313" key="8">
    <source>
        <dbReference type="EMBL" id="CDX04083.1"/>
    </source>
</evidence>
<keyword evidence="6 7" id="KW-0472">Membrane</keyword>
<feature type="transmembrane region" description="Helical" evidence="7">
    <location>
        <begin position="276"/>
        <end position="294"/>
    </location>
</feature>
<accession>A0A098B5C8</accession>
<reference evidence="9 10" key="2">
    <citation type="submission" date="2015-12" db="EMBL/GenBank/DDBJ databases">
        <title>Draft Genome Sequence of Desulfitobacterium hafniense Strain DH, a Sulfate-reducing Bacterium Isolated from Paddy Soils.</title>
        <authorList>
            <person name="Bao P."/>
            <person name="Zhang X."/>
            <person name="Li G."/>
        </authorList>
    </citation>
    <scope>NUCLEOTIDE SEQUENCE [LARGE SCALE GENOMIC DNA]</scope>
    <source>
        <strain evidence="9 10">DH</strain>
    </source>
</reference>
<dbReference type="GO" id="GO:0005886">
    <property type="term" value="C:plasma membrane"/>
    <property type="evidence" value="ECO:0007669"/>
    <property type="project" value="UniProtKB-SubCell"/>
</dbReference>
<dbReference type="EMBL" id="LOCK01000083">
    <property type="protein sequence ID" value="KTE89348.1"/>
    <property type="molecule type" value="Genomic_DNA"/>
</dbReference>
<evidence type="ECO:0000256" key="1">
    <source>
        <dbReference type="ARBA" id="ARBA00004651"/>
    </source>
</evidence>
<dbReference type="PANTHER" id="PTHR34856">
    <property type="entry name" value="PROTEIN NRFD"/>
    <property type="match status" value="1"/>
</dbReference>
<dbReference type="PANTHER" id="PTHR34856:SF2">
    <property type="entry name" value="PROTEIN NRFD"/>
    <property type="match status" value="1"/>
</dbReference>
<evidence type="ECO:0000313" key="9">
    <source>
        <dbReference type="EMBL" id="KTE89348.1"/>
    </source>
</evidence>
<reference evidence="8" key="1">
    <citation type="submission" date="2014-07" db="EMBL/GenBank/DDBJ databases">
        <authorList>
            <person name="Hornung V.Bastian."/>
        </authorList>
    </citation>
    <scope>NUCLEOTIDE SEQUENCE</scope>
    <source>
        <strain evidence="8">PCE-S</strain>
    </source>
</reference>
<dbReference type="OrthoDB" id="9772767at2"/>
<proteinExistence type="inferred from homology"/>
<sequence>MEKRKYRRSIWTYVSLLLLAFAVAGAINKYLISGEHAFGVSPDVPWGALISGYVFFAVAATGTGLVGSLGHVFRIRKFEVLSKRALLASILLLLAAFIVLAVELSNPFKMVYLLLSPNLSSPILWMGVFYGFYLVLLFGEFFFTMKNNHKAATGIAYVSLVVKLSAIINLGRVFGFTTTRSFWDGYYYPAYMVVSAVVSGAAVLTMIHYLSGKESPGSFSQNPQGKDLARTLSQILAGGLLVFALFQAIKVGTSLGSGNQAVAQAAQALISGPMAVPFWLMEVLVGIVAPLLILYRSKFSSPGLSFWAGILTMLGLLFSRLDFVYAGQVVPLQLTDAAAKAVHVFNAYAPTWSEWSLIIGAVGLIILVFDYAESKLSLDSHH</sequence>
<organism evidence="8">
    <name type="scientific">Desulfitobacterium hafniense</name>
    <name type="common">Desulfitobacterium frappieri</name>
    <dbReference type="NCBI Taxonomy" id="49338"/>
    <lineage>
        <taxon>Bacteria</taxon>
        <taxon>Bacillati</taxon>
        <taxon>Bacillota</taxon>
        <taxon>Clostridia</taxon>
        <taxon>Eubacteriales</taxon>
        <taxon>Desulfitobacteriaceae</taxon>
        <taxon>Desulfitobacterium</taxon>
    </lineage>
</organism>
<dbReference type="Pfam" id="PF03916">
    <property type="entry name" value="NrfD"/>
    <property type="match status" value="1"/>
</dbReference>
<protein>
    <submittedName>
        <fullName evidence="8 9">Oxidoreductase</fullName>
    </submittedName>
</protein>
<dbReference type="InterPro" id="IPR005614">
    <property type="entry name" value="NrfD-like"/>
</dbReference>
<gene>
    <name evidence="9" type="ORF">AT727_13185</name>
    <name evidence="8" type="ORF">DPCES_4197</name>
</gene>
<feature type="transmembrane region" description="Helical" evidence="7">
    <location>
        <begin position="306"/>
        <end position="326"/>
    </location>
</feature>
<evidence type="ECO:0000256" key="7">
    <source>
        <dbReference type="SAM" id="Phobius"/>
    </source>
</evidence>
<comment type="subcellular location">
    <subcellularLocation>
        <location evidence="1">Cell membrane</location>
        <topology evidence="1">Multi-pass membrane protein</topology>
    </subcellularLocation>
</comment>
<dbReference type="AlphaFoldDB" id="A0A098B5C8"/>
<evidence type="ECO:0000313" key="10">
    <source>
        <dbReference type="Proteomes" id="UP000054623"/>
    </source>
</evidence>
<keyword evidence="5 7" id="KW-1133">Transmembrane helix</keyword>
<dbReference type="Proteomes" id="UP000054623">
    <property type="component" value="Unassembled WGS sequence"/>
</dbReference>
<evidence type="ECO:0000256" key="4">
    <source>
        <dbReference type="ARBA" id="ARBA00022692"/>
    </source>
</evidence>
<evidence type="ECO:0000256" key="2">
    <source>
        <dbReference type="ARBA" id="ARBA00008929"/>
    </source>
</evidence>
<feature type="transmembrane region" description="Helical" evidence="7">
    <location>
        <begin position="122"/>
        <end position="143"/>
    </location>
</feature>
<dbReference type="RefSeq" id="WP_005817192.1">
    <property type="nucleotide sequence ID" value="NZ_CABKQQ010000061.1"/>
</dbReference>
<feature type="transmembrane region" description="Helical" evidence="7">
    <location>
        <begin position="85"/>
        <end position="102"/>
    </location>
</feature>
<feature type="transmembrane region" description="Helical" evidence="7">
    <location>
        <begin position="186"/>
        <end position="210"/>
    </location>
</feature>
<name>A0A098B5C8_DESHA</name>